<dbReference type="PATRIC" id="fig|1423.173.peg.4281"/>
<name>A0A0D1KRC4_BACIU</name>
<dbReference type="AlphaFoldDB" id="A0A0D1KRC4"/>
<dbReference type="Gene3D" id="1.20.1260.10">
    <property type="match status" value="1"/>
</dbReference>
<dbReference type="InterPro" id="IPR012347">
    <property type="entry name" value="Ferritin-like"/>
</dbReference>
<accession>A0A0D1KRC4</accession>
<dbReference type="Proteomes" id="UP000032247">
    <property type="component" value="Unassembled WGS sequence"/>
</dbReference>
<evidence type="ECO:0000313" key="1">
    <source>
        <dbReference type="EMBL" id="KIU05736.1"/>
    </source>
</evidence>
<proteinExistence type="predicted"/>
<dbReference type="EMBL" id="JXBC01000013">
    <property type="protein sequence ID" value="KIU05736.1"/>
    <property type="molecule type" value="Genomic_DNA"/>
</dbReference>
<evidence type="ECO:0008006" key="3">
    <source>
        <dbReference type="Google" id="ProtNLM"/>
    </source>
</evidence>
<comment type="caution">
    <text evidence="1">The sequence shown here is derived from an EMBL/GenBank/DDBJ whole genome shotgun (WGS) entry which is preliminary data.</text>
</comment>
<protein>
    <recommendedName>
        <fullName evidence="3">DUF3231 family protein</fullName>
    </recommendedName>
</protein>
<dbReference type="InterPro" id="IPR021617">
    <property type="entry name" value="DUF3231"/>
</dbReference>
<dbReference type="Pfam" id="PF11553">
    <property type="entry name" value="DUF3231"/>
    <property type="match status" value="1"/>
</dbReference>
<sequence length="50" mass="5745">MGQSIREDIAMMFGQFHMSKAATGAKYLRLLKNKGWLILPPLHLQKHHEA</sequence>
<organism evidence="1 2">
    <name type="scientific">Bacillus subtilis</name>
    <dbReference type="NCBI Taxonomy" id="1423"/>
    <lineage>
        <taxon>Bacteria</taxon>
        <taxon>Bacillati</taxon>
        <taxon>Bacillota</taxon>
        <taxon>Bacilli</taxon>
        <taxon>Bacillales</taxon>
        <taxon>Bacillaceae</taxon>
        <taxon>Bacillus</taxon>
    </lineage>
</organism>
<reference evidence="1 2" key="1">
    <citation type="submission" date="2014-12" db="EMBL/GenBank/DDBJ databases">
        <title>Comparative genome analysis of Bacillus coagulans HM-08, Clostridium butyricum HM-68, Bacillus subtilis HM-66 and Bacillus licheniformis BL-09.</title>
        <authorList>
            <person name="Zhang H."/>
        </authorList>
    </citation>
    <scope>NUCLEOTIDE SEQUENCE [LARGE SCALE GENOMIC DNA]</scope>
    <source>
        <strain evidence="1 2">HM-66</strain>
    </source>
</reference>
<evidence type="ECO:0000313" key="2">
    <source>
        <dbReference type="Proteomes" id="UP000032247"/>
    </source>
</evidence>
<gene>
    <name evidence="1" type="ORF">SC09_contig4orf00627</name>
</gene>